<dbReference type="PANTHER" id="PTHR30258:SF2">
    <property type="entry name" value="COMG OPERON PROTEIN 1"/>
    <property type="match status" value="1"/>
</dbReference>
<keyword evidence="3" id="KW-0067">ATP-binding</keyword>
<dbReference type="PANTHER" id="PTHR30258">
    <property type="entry name" value="TYPE II SECRETION SYSTEM PROTEIN GSPE-RELATED"/>
    <property type="match status" value="1"/>
</dbReference>
<dbReference type="SMART" id="SM00382">
    <property type="entry name" value="AAA"/>
    <property type="match status" value="1"/>
</dbReference>
<evidence type="ECO:0000256" key="3">
    <source>
        <dbReference type="ARBA" id="ARBA00022840"/>
    </source>
</evidence>
<dbReference type="Gene3D" id="3.40.50.300">
    <property type="entry name" value="P-loop containing nucleotide triphosphate hydrolases"/>
    <property type="match status" value="1"/>
</dbReference>
<comment type="similarity">
    <text evidence="1">Belongs to the GSP E family.</text>
</comment>
<dbReference type="EMBL" id="JAAMFI010000001">
    <property type="protein sequence ID" value="MBS9335100.1"/>
    <property type="molecule type" value="Genomic_DNA"/>
</dbReference>
<dbReference type="InterPro" id="IPR027417">
    <property type="entry name" value="P-loop_NTPase"/>
</dbReference>
<keyword evidence="6" id="KW-1185">Reference proteome</keyword>
<organism evidence="5 6">
    <name type="scientific">Fructobacillus papyriferae</name>
    <dbReference type="NCBI Taxonomy" id="2713171"/>
    <lineage>
        <taxon>Bacteria</taxon>
        <taxon>Bacillati</taxon>
        <taxon>Bacillota</taxon>
        <taxon>Bacilli</taxon>
        <taxon>Lactobacillales</taxon>
        <taxon>Lactobacillaceae</taxon>
        <taxon>Fructobacillus</taxon>
    </lineage>
</organism>
<proteinExistence type="inferred from homology"/>
<dbReference type="InterPro" id="IPR003593">
    <property type="entry name" value="AAA+_ATPase"/>
</dbReference>
<dbReference type="SUPFAM" id="SSF52540">
    <property type="entry name" value="P-loop containing nucleoside triphosphate hydrolases"/>
    <property type="match status" value="1"/>
</dbReference>
<evidence type="ECO:0000256" key="2">
    <source>
        <dbReference type="ARBA" id="ARBA00022741"/>
    </source>
</evidence>
<dbReference type="Gene3D" id="3.30.450.90">
    <property type="match status" value="1"/>
</dbReference>
<reference evidence="5 6" key="1">
    <citation type="submission" date="2020-02" db="EMBL/GenBank/DDBJ databases">
        <title>Fructobacillus sp. isolated from paper mulberry of Taiwan.</title>
        <authorList>
            <person name="Lin S.-T."/>
        </authorList>
    </citation>
    <scope>NUCLEOTIDE SEQUENCE [LARGE SCALE GENOMIC DNA]</scope>
    <source>
        <strain evidence="5 6">M1-10</strain>
    </source>
</reference>
<keyword evidence="2" id="KW-0547">Nucleotide-binding</keyword>
<evidence type="ECO:0000259" key="4">
    <source>
        <dbReference type="SMART" id="SM00382"/>
    </source>
</evidence>
<protein>
    <submittedName>
        <fullName evidence="5">Flp pilus assembly complex ATPase component TadA</fullName>
    </submittedName>
</protein>
<gene>
    <name evidence="5" type="primary">tadA</name>
    <name evidence="5" type="ORF">G6R27_03475</name>
</gene>
<sequence length="312" mass="34512">MEEKQRSNLLDVNVQGLSADGQSVPKYLRELLCLAFSAGYSDLYFLPKRDGYLLSGQQRNCFVTVAKVSSDFAQSLIALMKYWAQLDLAENRRPQLGRFEFEGRFVRLSSVGDYLDRESVVLRLIDDGKRKGRFVDGAAWRKLVARVPRAGLFAIAGPTGSGKTSTLYALLQEWAKDKVVLTVEDPVEVAQESFLQLQVNEQAGVDYQDLIKVALRHRPDILVIGETRDGKTAEAALQAALSGHLVLTTIHANSAEQVLSRLVELGLPEVLVKEALVSTMYQWLEPDGAGHLAAAFVRVDWGMTTNGEEDGK</sequence>
<dbReference type="Pfam" id="PF00437">
    <property type="entry name" value="T2SSE"/>
    <property type="match status" value="1"/>
</dbReference>
<accession>A0ABS5QPS0</accession>
<evidence type="ECO:0000313" key="5">
    <source>
        <dbReference type="EMBL" id="MBS9335100.1"/>
    </source>
</evidence>
<evidence type="ECO:0000256" key="1">
    <source>
        <dbReference type="ARBA" id="ARBA00006611"/>
    </source>
</evidence>
<name>A0ABS5QPS0_9LACO</name>
<feature type="domain" description="AAA+ ATPase" evidence="4">
    <location>
        <begin position="149"/>
        <end position="269"/>
    </location>
</feature>
<dbReference type="CDD" id="cd01129">
    <property type="entry name" value="PulE-GspE-like"/>
    <property type="match status" value="1"/>
</dbReference>
<dbReference type="RefSeq" id="WP_213819679.1">
    <property type="nucleotide sequence ID" value="NZ_JAAMFI010000001.1"/>
</dbReference>
<dbReference type="Proteomes" id="UP001519418">
    <property type="component" value="Unassembled WGS sequence"/>
</dbReference>
<dbReference type="InterPro" id="IPR001482">
    <property type="entry name" value="T2SS/T4SS_dom"/>
</dbReference>
<evidence type="ECO:0000313" key="6">
    <source>
        <dbReference type="Proteomes" id="UP001519418"/>
    </source>
</evidence>
<comment type="caution">
    <text evidence="5">The sequence shown here is derived from an EMBL/GenBank/DDBJ whole genome shotgun (WGS) entry which is preliminary data.</text>
</comment>